<sequence>MPYEEVIIVPFTPGNKERTFRIGTKLGNDHQRRLITLIREFEDVFAWGPEDMPGIDSAVTIRKLYSNPTFSPIKQKKRFFNDEKNTAITEEKPNNKWRMCTNFTNLNKACPKDFYPLPCLGRLVDGSAGHKVFDFMDASWDIIKSV</sequence>
<proteinExistence type="predicted"/>
<protein>
    <submittedName>
        <fullName evidence="1">Uncharacterized protein</fullName>
    </submittedName>
</protein>
<dbReference type="Proteomes" id="UP001454036">
    <property type="component" value="Unassembled WGS sequence"/>
</dbReference>
<dbReference type="PANTHER" id="PTHR24559">
    <property type="entry name" value="TRANSPOSON TY3-I GAG-POL POLYPROTEIN"/>
    <property type="match status" value="1"/>
</dbReference>
<gene>
    <name evidence="1" type="ORF">LIER_19528</name>
</gene>
<reference evidence="1 2" key="1">
    <citation type="submission" date="2024-01" db="EMBL/GenBank/DDBJ databases">
        <title>The complete chloroplast genome sequence of Lithospermum erythrorhizon: insights into the phylogenetic relationship among Boraginaceae species and the maternal lineages of purple gromwells.</title>
        <authorList>
            <person name="Okada T."/>
            <person name="Watanabe K."/>
        </authorList>
    </citation>
    <scope>NUCLEOTIDE SEQUENCE [LARGE SCALE GENOMIC DNA]</scope>
</reference>
<dbReference type="InterPro" id="IPR053134">
    <property type="entry name" value="RNA-dir_DNA_polymerase"/>
</dbReference>
<dbReference type="SUPFAM" id="SSF56672">
    <property type="entry name" value="DNA/RNA polymerases"/>
    <property type="match status" value="1"/>
</dbReference>
<keyword evidence="2" id="KW-1185">Reference proteome</keyword>
<dbReference type="InterPro" id="IPR043502">
    <property type="entry name" value="DNA/RNA_pol_sf"/>
</dbReference>
<dbReference type="InterPro" id="IPR043128">
    <property type="entry name" value="Rev_trsase/Diguanyl_cyclase"/>
</dbReference>
<dbReference type="PANTHER" id="PTHR24559:SF430">
    <property type="entry name" value="RNA-DIRECTED DNA POLYMERASE"/>
    <property type="match status" value="1"/>
</dbReference>
<name>A0AAV3QJ66_LITER</name>
<organism evidence="1 2">
    <name type="scientific">Lithospermum erythrorhizon</name>
    <name type="common">Purple gromwell</name>
    <name type="synonym">Lithospermum officinale var. erythrorhizon</name>
    <dbReference type="NCBI Taxonomy" id="34254"/>
    <lineage>
        <taxon>Eukaryota</taxon>
        <taxon>Viridiplantae</taxon>
        <taxon>Streptophyta</taxon>
        <taxon>Embryophyta</taxon>
        <taxon>Tracheophyta</taxon>
        <taxon>Spermatophyta</taxon>
        <taxon>Magnoliopsida</taxon>
        <taxon>eudicotyledons</taxon>
        <taxon>Gunneridae</taxon>
        <taxon>Pentapetalae</taxon>
        <taxon>asterids</taxon>
        <taxon>lamiids</taxon>
        <taxon>Boraginales</taxon>
        <taxon>Boraginaceae</taxon>
        <taxon>Boraginoideae</taxon>
        <taxon>Lithospermeae</taxon>
        <taxon>Lithospermum</taxon>
    </lineage>
</organism>
<accession>A0AAV3QJ66</accession>
<evidence type="ECO:0000313" key="1">
    <source>
        <dbReference type="EMBL" id="GAA0163733.1"/>
    </source>
</evidence>
<evidence type="ECO:0000313" key="2">
    <source>
        <dbReference type="Proteomes" id="UP001454036"/>
    </source>
</evidence>
<dbReference type="AlphaFoldDB" id="A0AAV3QJ66"/>
<dbReference type="EMBL" id="BAABME010004834">
    <property type="protein sequence ID" value="GAA0163733.1"/>
    <property type="molecule type" value="Genomic_DNA"/>
</dbReference>
<comment type="caution">
    <text evidence="1">The sequence shown here is derived from an EMBL/GenBank/DDBJ whole genome shotgun (WGS) entry which is preliminary data.</text>
</comment>
<dbReference type="Gene3D" id="3.30.70.270">
    <property type="match status" value="1"/>
</dbReference>